<gene>
    <name evidence="2" type="ORF">DIABBA_LOCUS1566</name>
</gene>
<dbReference type="EMBL" id="OU898276">
    <property type="protein sequence ID" value="CAG9827578.1"/>
    <property type="molecule type" value="Genomic_DNA"/>
</dbReference>
<reference evidence="2" key="1">
    <citation type="submission" date="2022-01" db="EMBL/GenBank/DDBJ databases">
        <authorList>
            <person name="King R."/>
        </authorList>
    </citation>
    <scope>NUCLEOTIDE SEQUENCE</scope>
</reference>
<evidence type="ECO:0000259" key="1">
    <source>
        <dbReference type="SMART" id="SM00587"/>
    </source>
</evidence>
<dbReference type="InterPro" id="IPR004119">
    <property type="entry name" value="EcKL"/>
</dbReference>
<evidence type="ECO:0000313" key="2">
    <source>
        <dbReference type="EMBL" id="CAG9827578.1"/>
    </source>
</evidence>
<proteinExistence type="predicted"/>
<dbReference type="OrthoDB" id="190089at2759"/>
<feature type="domain" description="CHK kinase-like" evidence="1">
    <location>
        <begin position="284"/>
        <end position="482"/>
    </location>
</feature>
<name>A0A9N9STD5_DIABA</name>
<dbReference type="Pfam" id="PF02958">
    <property type="entry name" value="EcKL"/>
    <property type="match status" value="1"/>
</dbReference>
<sequence>MDFASVQVLLNILPQQIFKDNSSETKTNTKPSDIELLCKCIRSINNDINLVKVENLLEKLRREESVRKNSKVRNVIFKSLKVIFLNTTSAERLFVFDQLVCCSYDSITQSLLQHKHLELLMTLEEFKDIIRSYLPLAKLEVVLDQISSSKKSAPVEEVLQELVEYLQIPQMLREDVYEVLRKRMKHKNYKLLTYYLEDINIKDGNLSDYLKLAVSIEEEKRIINIKFFIKLLPLKMLYFQEMLTPQGFKKEILFYNTFVPIAEQLGMTDMDFLPKCYLVKKDLIVLNDLSVQGYSSTEEKFFDYEHLSLVIRQLAKLHSLSFLIEHRLSKVLGENIKIDEYFKDLTEEYHILPNELNDTHIQYAVSDLEAYSYLSKHIPIGEFKRRAKIKLNQVYSTVKKSDSFRNVISHGDIWKPNLFFTWGSNKQPQHSVIIDYQLLKYCPQAIDILMVTYVNATKETRDQYMDLLLEQYHSELKSTLGQFGMNIELISPFKDLKQSIRELKVHGIFLGMLYNKFMGLPKEKLGNILKDPAKNKQFWTDVNYRTEVLNLMWDDVNEEWKKKCEENIVELYELCMST</sequence>
<dbReference type="InterPro" id="IPR011009">
    <property type="entry name" value="Kinase-like_dom_sf"/>
</dbReference>
<dbReference type="Proteomes" id="UP001153709">
    <property type="component" value="Chromosome 1"/>
</dbReference>
<dbReference type="InterPro" id="IPR015897">
    <property type="entry name" value="CHK_kinase-like"/>
</dbReference>
<dbReference type="SMART" id="SM00587">
    <property type="entry name" value="CHK"/>
    <property type="match status" value="1"/>
</dbReference>
<dbReference type="PANTHER" id="PTHR11012">
    <property type="entry name" value="PROTEIN KINASE-LIKE DOMAIN-CONTAINING"/>
    <property type="match status" value="1"/>
</dbReference>
<organism evidence="2 3">
    <name type="scientific">Diabrotica balteata</name>
    <name type="common">Banded cucumber beetle</name>
    <dbReference type="NCBI Taxonomy" id="107213"/>
    <lineage>
        <taxon>Eukaryota</taxon>
        <taxon>Metazoa</taxon>
        <taxon>Ecdysozoa</taxon>
        <taxon>Arthropoda</taxon>
        <taxon>Hexapoda</taxon>
        <taxon>Insecta</taxon>
        <taxon>Pterygota</taxon>
        <taxon>Neoptera</taxon>
        <taxon>Endopterygota</taxon>
        <taxon>Coleoptera</taxon>
        <taxon>Polyphaga</taxon>
        <taxon>Cucujiformia</taxon>
        <taxon>Chrysomeloidea</taxon>
        <taxon>Chrysomelidae</taxon>
        <taxon>Galerucinae</taxon>
        <taxon>Diabroticina</taxon>
        <taxon>Diabroticites</taxon>
        <taxon>Diabrotica</taxon>
    </lineage>
</organism>
<dbReference type="Gene3D" id="3.90.1200.10">
    <property type="match status" value="1"/>
</dbReference>
<dbReference type="SUPFAM" id="SSF56112">
    <property type="entry name" value="Protein kinase-like (PK-like)"/>
    <property type="match status" value="1"/>
</dbReference>
<keyword evidence="3" id="KW-1185">Reference proteome</keyword>
<dbReference type="AlphaFoldDB" id="A0A9N9STD5"/>
<dbReference type="PANTHER" id="PTHR11012:SF48">
    <property type="entry name" value="CHK KINASE-LIKE DOMAIN-CONTAINING PROTEIN-RELATED"/>
    <property type="match status" value="1"/>
</dbReference>
<accession>A0A9N9STD5</accession>
<evidence type="ECO:0000313" key="3">
    <source>
        <dbReference type="Proteomes" id="UP001153709"/>
    </source>
</evidence>
<protein>
    <recommendedName>
        <fullName evidence="1">CHK kinase-like domain-containing protein</fullName>
    </recommendedName>
</protein>